<evidence type="ECO:0000256" key="4">
    <source>
        <dbReference type="ARBA" id="ARBA00023136"/>
    </source>
</evidence>
<evidence type="ECO:0008006" key="9">
    <source>
        <dbReference type="Google" id="ProtNLM"/>
    </source>
</evidence>
<comment type="caution">
    <text evidence="7">The sequence shown here is derived from an EMBL/GenBank/DDBJ whole genome shotgun (WGS) entry which is preliminary data.</text>
</comment>
<proteinExistence type="inferred from homology"/>
<feature type="transmembrane region" description="Helical" evidence="6">
    <location>
        <begin position="70"/>
        <end position="91"/>
    </location>
</feature>
<organism evidence="7 8">
    <name type="scientific">Anisodus tanguticus</name>
    <dbReference type="NCBI Taxonomy" id="243964"/>
    <lineage>
        <taxon>Eukaryota</taxon>
        <taxon>Viridiplantae</taxon>
        <taxon>Streptophyta</taxon>
        <taxon>Embryophyta</taxon>
        <taxon>Tracheophyta</taxon>
        <taxon>Spermatophyta</taxon>
        <taxon>Magnoliopsida</taxon>
        <taxon>eudicotyledons</taxon>
        <taxon>Gunneridae</taxon>
        <taxon>Pentapetalae</taxon>
        <taxon>asterids</taxon>
        <taxon>lamiids</taxon>
        <taxon>Solanales</taxon>
        <taxon>Solanaceae</taxon>
        <taxon>Solanoideae</taxon>
        <taxon>Hyoscyameae</taxon>
        <taxon>Anisodus</taxon>
    </lineage>
</organism>
<dbReference type="InterPro" id="IPR000425">
    <property type="entry name" value="MIP"/>
</dbReference>
<feature type="transmembrane region" description="Helical" evidence="6">
    <location>
        <begin position="111"/>
        <end position="134"/>
    </location>
</feature>
<evidence type="ECO:0000313" key="7">
    <source>
        <dbReference type="EMBL" id="KAK4360599.1"/>
    </source>
</evidence>
<comment type="subcellular location">
    <subcellularLocation>
        <location evidence="1">Membrane</location>
        <topology evidence="1">Multi-pass membrane protein</topology>
    </subcellularLocation>
</comment>
<reference evidence="7" key="1">
    <citation type="submission" date="2023-12" db="EMBL/GenBank/DDBJ databases">
        <title>Genome assembly of Anisodus tanguticus.</title>
        <authorList>
            <person name="Wang Y.-J."/>
        </authorList>
    </citation>
    <scope>NUCLEOTIDE SEQUENCE</scope>
    <source>
        <strain evidence="7">KB-2021</strain>
        <tissue evidence="7">Leaf</tissue>
    </source>
</reference>
<comment type="similarity">
    <text evidence="5">Belongs to the MIP/aquaporin (TC 1.A.8) family.</text>
</comment>
<evidence type="ECO:0000256" key="5">
    <source>
        <dbReference type="RuleBase" id="RU000477"/>
    </source>
</evidence>
<sequence length="140" mass="15029">MQEGVRAANIFRSQSHANIGRRSSASNVALAEKLFAEAIGAYVIIFAWCGSVAMYKLVDDESITLSGISMTWGAVVMVMVYSMAQISGAHFNPAVTLIFTIFRRFPLKLAPVYIIAQLIGSVLAGGTLALLLGVNLKSLF</sequence>
<keyword evidence="2 5" id="KW-0812">Transmembrane</keyword>
<evidence type="ECO:0000256" key="6">
    <source>
        <dbReference type="SAM" id="Phobius"/>
    </source>
</evidence>
<dbReference type="Proteomes" id="UP001291623">
    <property type="component" value="Unassembled WGS sequence"/>
</dbReference>
<evidence type="ECO:0000313" key="8">
    <source>
        <dbReference type="Proteomes" id="UP001291623"/>
    </source>
</evidence>
<name>A0AAE1RXL4_9SOLA</name>
<keyword evidence="3 6" id="KW-1133">Transmembrane helix</keyword>
<dbReference type="GO" id="GO:0016020">
    <property type="term" value="C:membrane"/>
    <property type="evidence" value="ECO:0007669"/>
    <property type="project" value="UniProtKB-SubCell"/>
</dbReference>
<keyword evidence="4 6" id="KW-0472">Membrane</keyword>
<evidence type="ECO:0000256" key="2">
    <source>
        <dbReference type="ARBA" id="ARBA00022692"/>
    </source>
</evidence>
<protein>
    <recommendedName>
        <fullName evidence="9">Aquaporin NIP-type</fullName>
    </recommendedName>
</protein>
<gene>
    <name evidence="7" type="ORF">RND71_019551</name>
</gene>
<keyword evidence="5" id="KW-0813">Transport</keyword>
<accession>A0AAE1RXL4</accession>
<evidence type="ECO:0000256" key="3">
    <source>
        <dbReference type="ARBA" id="ARBA00022989"/>
    </source>
</evidence>
<evidence type="ECO:0000256" key="1">
    <source>
        <dbReference type="ARBA" id="ARBA00004141"/>
    </source>
</evidence>
<dbReference type="InterPro" id="IPR023271">
    <property type="entry name" value="Aquaporin-like"/>
</dbReference>
<dbReference type="EMBL" id="JAVYJV010000010">
    <property type="protein sequence ID" value="KAK4360599.1"/>
    <property type="molecule type" value="Genomic_DNA"/>
</dbReference>
<dbReference type="PANTHER" id="PTHR45724">
    <property type="entry name" value="AQUAPORIN NIP2-1"/>
    <property type="match status" value="1"/>
</dbReference>
<keyword evidence="8" id="KW-1185">Reference proteome</keyword>
<dbReference type="Pfam" id="PF00230">
    <property type="entry name" value="MIP"/>
    <property type="match status" value="1"/>
</dbReference>
<dbReference type="InterPro" id="IPR034294">
    <property type="entry name" value="Aquaporin_transptr"/>
</dbReference>
<feature type="transmembrane region" description="Helical" evidence="6">
    <location>
        <begin position="39"/>
        <end position="58"/>
    </location>
</feature>
<dbReference type="GO" id="GO:0015267">
    <property type="term" value="F:channel activity"/>
    <property type="evidence" value="ECO:0007669"/>
    <property type="project" value="InterPro"/>
</dbReference>
<dbReference type="SUPFAM" id="SSF81338">
    <property type="entry name" value="Aquaporin-like"/>
    <property type="match status" value="1"/>
</dbReference>
<dbReference type="PRINTS" id="PR00783">
    <property type="entry name" value="MINTRINSICP"/>
</dbReference>
<dbReference type="Gene3D" id="1.20.1080.10">
    <property type="entry name" value="Glycerol uptake facilitator protein"/>
    <property type="match status" value="1"/>
</dbReference>
<dbReference type="AlphaFoldDB" id="A0AAE1RXL4"/>
<dbReference type="PANTHER" id="PTHR45724:SF50">
    <property type="entry name" value="AQUAPORIN NIP-TYPE-RELATED"/>
    <property type="match status" value="1"/>
</dbReference>